<name>A0A931NJC5_9BURK</name>
<accession>A0A931NJC5</accession>
<organism evidence="2 3">
    <name type="scientific">Inhella proteolytica</name>
    <dbReference type="NCBI Taxonomy" id="2795029"/>
    <lineage>
        <taxon>Bacteria</taxon>
        <taxon>Pseudomonadati</taxon>
        <taxon>Pseudomonadota</taxon>
        <taxon>Betaproteobacteria</taxon>
        <taxon>Burkholderiales</taxon>
        <taxon>Sphaerotilaceae</taxon>
        <taxon>Inhella</taxon>
    </lineage>
</organism>
<dbReference type="Pfam" id="PF08929">
    <property type="entry name" value="PoNi_C"/>
    <property type="match status" value="1"/>
</dbReference>
<dbReference type="RefSeq" id="WP_198112650.1">
    <property type="nucleotide sequence ID" value="NZ_JAEDAK010000015.1"/>
</dbReference>
<dbReference type="AlphaFoldDB" id="A0A931NJC5"/>
<dbReference type="SUPFAM" id="SSF140731">
    <property type="entry name" value="PA2201 C-terminal domain-like"/>
    <property type="match status" value="1"/>
</dbReference>
<dbReference type="Gene3D" id="1.10.3920.10">
    <property type="entry name" value="PA2201 C-terminal domain-like"/>
    <property type="match status" value="1"/>
</dbReference>
<dbReference type="EMBL" id="JAEDAK010000015">
    <property type="protein sequence ID" value="MBH9578884.1"/>
    <property type="molecule type" value="Genomic_DNA"/>
</dbReference>
<comment type="caution">
    <text evidence="2">The sequence shown here is derived from an EMBL/GenBank/DDBJ whole genome shotgun (WGS) entry which is preliminary data.</text>
</comment>
<protein>
    <submittedName>
        <fullName evidence="2">DUF1911 domain-containing protein</fullName>
    </submittedName>
</protein>
<evidence type="ECO:0000259" key="1">
    <source>
        <dbReference type="Pfam" id="PF08929"/>
    </source>
</evidence>
<feature type="domain" description="PoNi C-terminal" evidence="1">
    <location>
        <begin position="142"/>
        <end position="252"/>
    </location>
</feature>
<reference evidence="2" key="1">
    <citation type="submission" date="2020-12" db="EMBL/GenBank/DDBJ databases">
        <title>The genome sequence of Inhella sp. 1Y17.</title>
        <authorList>
            <person name="Liu Y."/>
        </authorList>
    </citation>
    <scope>NUCLEOTIDE SEQUENCE</scope>
    <source>
        <strain evidence="2">1Y17</strain>
    </source>
</reference>
<keyword evidence="3" id="KW-1185">Reference proteome</keyword>
<dbReference type="InterPro" id="IPR028983">
    <property type="entry name" value="PA2201-like_C"/>
</dbReference>
<dbReference type="InterPro" id="IPR015025">
    <property type="entry name" value="PoNi_C"/>
</dbReference>
<evidence type="ECO:0000313" key="3">
    <source>
        <dbReference type="Proteomes" id="UP000613266"/>
    </source>
</evidence>
<proteinExistence type="predicted"/>
<gene>
    <name evidence="2" type="ORF">I7X39_18490</name>
</gene>
<sequence length="331" mass="37635">MTSKYFTLNRADINVCIDTLLLSKTSDREALRIDPSTEGGVFKERLKLLRLHYTAGEPIDSLRLLFLESMQWFRDWHSADLECTKHLAAKRGEDLRLDMTPVPFEDLFHFQIVMDFISVGILLGEFEAVREAAKLMQSARHSDMLYEALIEKIVPDPDTEVTEFFHEQPYDPLLDAIFSAESPQEASAFVKKYLEGWYKAFEGVPWHNGHLVVTDEYSNYEGYWAFEAAAICVLYGIDDSGFRDHIVYPKDLADWAREHKVLDRLVPSGSSPALSGAGLRCESGQACPQSGYWLSPAQVGSRRHFQAGDLMPILGGDYGVTIWQWDENQQP</sequence>
<evidence type="ECO:0000313" key="2">
    <source>
        <dbReference type="EMBL" id="MBH9578884.1"/>
    </source>
</evidence>
<dbReference type="Proteomes" id="UP000613266">
    <property type="component" value="Unassembled WGS sequence"/>
</dbReference>